<dbReference type="InterPro" id="IPR003597">
    <property type="entry name" value="Ig_C1-set"/>
</dbReference>
<dbReference type="GO" id="GO:0031295">
    <property type="term" value="P:T cell costimulation"/>
    <property type="evidence" value="ECO:0007669"/>
    <property type="project" value="TreeGrafter"/>
</dbReference>
<dbReference type="InterPro" id="IPR003006">
    <property type="entry name" value="Ig/MHC_CS"/>
</dbReference>
<feature type="transmembrane region" description="Helical" evidence="11">
    <location>
        <begin position="266"/>
        <end position="287"/>
    </location>
</feature>
<keyword evidence="2" id="KW-1003">Cell membrane</keyword>
<dbReference type="PANTHER" id="PTHR25466:SF9">
    <property type="entry name" value="FIBRONECTIN TYPE-III DOMAIN-CONTAINING PROTEIN"/>
    <property type="match status" value="1"/>
</dbReference>
<evidence type="ECO:0000256" key="4">
    <source>
        <dbReference type="ARBA" id="ARBA00022729"/>
    </source>
</evidence>
<feature type="signal peptide" evidence="12">
    <location>
        <begin position="1"/>
        <end position="34"/>
    </location>
</feature>
<feature type="domain" description="Ig-like" evidence="13">
    <location>
        <begin position="50"/>
        <end position="133"/>
    </location>
</feature>
<feature type="chain" id="PRO_5021190608" description="Ig-like domain-containing protein" evidence="12">
    <location>
        <begin position="35"/>
        <end position="402"/>
    </location>
</feature>
<evidence type="ECO:0000313" key="15">
    <source>
        <dbReference type="Proteomes" id="UP000314981"/>
    </source>
</evidence>
<dbReference type="InterPro" id="IPR036179">
    <property type="entry name" value="Ig-like_dom_sf"/>
</dbReference>
<dbReference type="Ensembl" id="ENSBIXT00000010978.1">
    <property type="protein sequence ID" value="ENSBIXP00000028213.1"/>
    <property type="gene ID" value="ENSBIXG00000009332.1"/>
</dbReference>
<dbReference type="GO" id="GO:0007166">
    <property type="term" value="P:cell surface receptor signaling pathway"/>
    <property type="evidence" value="ECO:0007669"/>
    <property type="project" value="TreeGrafter"/>
</dbReference>
<dbReference type="SMR" id="A0A4W2DVW7"/>
<evidence type="ECO:0000259" key="13">
    <source>
        <dbReference type="PROSITE" id="PS50835"/>
    </source>
</evidence>
<keyword evidence="4 12" id="KW-0732">Signal</keyword>
<comment type="subcellular location">
    <subcellularLocation>
        <location evidence="1">Cell membrane</location>
        <topology evidence="1">Single-pass type I membrane protein</topology>
    </subcellularLocation>
</comment>
<evidence type="ECO:0000256" key="1">
    <source>
        <dbReference type="ARBA" id="ARBA00004251"/>
    </source>
</evidence>
<dbReference type="GO" id="GO:0009897">
    <property type="term" value="C:external side of plasma membrane"/>
    <property type="evidence" value="ECO:0007669"/>
    <property type="project" value="TreeGrafter"/>
</dbReference>
<keyword evidence="8" id="KW-0675">Receptor</keyword>
<dbReference type="InterPro" id="IPR013783">
    <property type="entry name" value="Ig-like_fold"/>
</dbReference>
<dbReference type="Gene3D" id="2.60.40.10">
    <property type="entry name" value="Immunoglobulins"/>
    <property type="match status" value="2"/>
</dbReference>
<keyword evidence="7" id="KW-1015">Disulfide bond</keyword>
<reference evidence="14" key="3">
    <citation type="submission" date="2025-09" db="UniProtKB">
        <authorList>
            <consortium name="Ensembl"/>
        </authorList>
    </citation>
    <scope>IDENTIFICATION</scope>
</reference>
<dbReference type="GO" id="GO:0006955">
    <property type="term" value="P:immune response"/>
    <property type="evidence" value="ECO:0007669"/>
    <property type="project" value="TreeGrafter"/>
</dbReference>
<reference evidence="14 15" key="1">
    <citation type="submission" date="2018-11" db="EMBL/GenBank/DDBJ databases">
        <title>Haplotype-resolved cattle genomes.</title>
        <authorList>
            <person name="Low W.Y."/>
            <person name="Tearle R."/>
            <person name="Bickhart D.M."/>
            <person name="Rosen B.D."/>
            <person name="Koren S."/>
            <person name="Rhie A."/>
            <person name="Hiendleder S."/>
            <person name="Phillippy A.M."/>
            <person name="Smith T.P.L."/>
            <person name="Williams J.L."/>
        </authorList>
    </citation>
    <scope>NUCLEOTIDE SEQUENCE [LARGE SCALE GENOMIC DNA]</scope>
</reference>
<reference evidence="14" key="2">
    <citation type="submission" date="2025-08" db="UniProtKB">
        <authorList>
            <consortium name="Ensembl"/>
        </authorList>
    </citation>
    <scope>IDENTIFICATION</scope>
</reference>
<keyword evidence="6 11" id="KW-0472">Membrane</keyword>
<dbReference type="AlphaFoldDB" id="A0A4W2DVW7"/>
<dbReference type="SUPFAM" id="SSF48726">
    <property type="entry name" value="Immunoglobulin"/>
    <property type="match status" value="2"/>
</dbReference>
<keyword evidence="9" id="KW-0325">Glycoprotein</keyword>
<evidence type="ECO:0000256" key="8">
    <source>
        <dbReference type="ARBA" id="ARBA00023170"/>
    </source>
</evidence>
<keyword evidence="5 11" id="KW-1133">Transmembrane helix</keyword>
<name>A0A4W2DVW7_BOBOX</name>
<dbReference type="GO" id="GO:0042102">
    <property type="term" value="P:positive regulation of T cell proliferation"/>
    <property type="evidence" value="ECO:0007669"/>
    <property type="project" value="TreeGrafter"/>
</dbReference>
<organism evidence="14 15">
    <name type="scientific">Bos indicus x Bos taurus</name>
    <name type="common">Hybrid cattle</name>
    <dbReference type="NCBI Taxonomy" id="30522"/>
    <lineage>
        <taxon>Eukaryota</taxon>
        <taxon>Metazoa</taxon>
        <taxon>Chordata</taxon>
        <taxon>Craniata</taxon>
        <taxon>Vertebrata</taxon>
        <taxon>Euteleostomi</taxon>
        <taxon>Mammalia</taxon>
        <taxon>Eutheria</taxon>
        <taxon>Laurasiatheria</taxon>
        <taxon>Artiodactyla</taxon>
        <taxon>Ruminantia</taxon>
        <taxon>Pecora</taxon>
        <taxon>Bovidae</taxon>
        <taxon>Bovinae</taxon>
        <taxon>Bos</taxon>
    </lineage>
</organism>
<dbReference type="PROSITE" id="PS50835">
    <property type="entry name" value="IG_LIKE"/>
    <property type="match status" value="2"/>
</dbReference>
<dbReference type="STRING" id="30522.A0A4W2DVW7"/>
<dbReference type="PROSITE" id="PS00290">
    <property type="entry name" value="IG_MHC"/>
    <property type="match status" value="1"/>
</dbReference>
<dbReference type="GO" id="GO:0042130">
    <property type="term" value="P:negative regulation of T cell proliferation"/>
    <property type="evidence" value="ECO:0007669"/>
    <property type="project" value="TreeGrafter"/>
</dbReference>
<dbReference type="Pfam" id="PF07654">
    <property type="entry name" value="C1-set"/>
    <property type="match status" value="1"/>
</dbReference>
<dbReference type="InterPro" id="IPR051713">
    <property type="entry name" value="T-cell_Activation_Regulation"/>
</dbReference>
<keyword evidence="15" id="KW-1185">Reference proteome</keyword>
<keyword evidence="10" id="KW-0393">Immunoglobulin domain</keyword>
<evidence type="ECO:0000256" key="2">
    <source>
        <dbReference type="ARBA" id="ARBA00022475"/>
    </source>
</evidence>
<dbReference type="Proteomes" id="UP000314981">
    <property type="component" value="Chromosome 15"/>
</dbReference>
<evidence type="ECO:0000256" key="7">
    <source>
        <dbReference type="ARBA" id="ARBA00023157"/>
    </source>
</evidence>
<accession>A0A4W2DVW7</accession>
<dbReference type="CDD" id="cd00098">
    <property type="entry name" value="IgC1"/>
    <property type="match status" value="1"/>
</dbReference>
<dbReference type="InterPro" id="IPR007110">
    <property type="entry name" value="Ig-like_dom"/>
</dbReference>
<evidence type="ECO:0000313" key="14">
    <source>
        <dbReference type="Ensembl" id="ENSBIXP00000028213.1"/>
    </source>
</evidence>
<dbReference type="SMART" id="SM00409">
    <property type="entry name" value="IG"/>
    <property type="match status" value="2"/>
</dbReference>
<dbReference type="GO" id="GO:0071222">
    <property type="term" value="P:cellular response to lipopolysaccharide"/>
    <property type="evidence" value="ECO:0007669"/>
    <property type="project" value="TreeGrafter"/>
</dbReference>
<evidence type="ECO:0000256" key="11">
    <source>
        <dbReference type="SAM" id="Phobius"/>
    </source>
</evidence>
<evidence type="ECO:0000256" key="3">
    <source>
        <dbReference type="ARBA" id="ARBA00022692"/>
    </source>
</evidence>
<dbReference type="OMA" id="NITWKRW"/>
<evidence type="ECO:0000256" key="12">
    <source>
        <dbReference type="SAM" id="SignalP"/>
    </source>
</evidence>
<evidence type="ECO:0000256" key="9">
    <source>
        <dbReference type="ARBA" id="ARBA00023180"/>
    </source>
</evidence>
<dbReference type="InterPro" id="IPR013106">
    <property type="entry name" value="Ig_V-set"/>
</dbReference>
<proteinExistence type="predicted"/>
<dbReference type="InterPro" id="IPR003599">
    <property type="entry name" value="Ig_sub"/>
</dbReference>
<dbReference type="Pfam" id="PF07686">
    <property type="entry name" value="V-set"/>
    <property type="match status" value="1"/>
</dbReference>
<evidence type="ECO:0000256" key="10">
    <source>
        <dbReference type="ARBA" id="ARBA00023319"/>
    </source>
</evidence>
<evidence type="ECO:0000256" key="6">
    <source>
        <dbReference type="ARBA" id="ARBA00023136"/>
    </source>
</evidence>
<evidence type="ECO:0000256" key="5">
    <source>
        <dbReference type="ARBA" id="ARBA00022989"/>
    </source>
</evidence>
<keyword evidence="3 11" id="KW-0812">Transmembrane</keyword>
<dbReference type="SMART" id="SM00407">
    <property type="entry name" value="IGc1"/>
    <property type="match status" value="1"/>
</dbReference>
<sequence>MAKRAAGRMRWDSVWLLRLLMSVLVLERFQLVAGLLQVEMAGRTQMVFLNENVTIFCKIRDSPHLDIKSMGITWFQKTGKSETYTKLFQYFGNYRETSQRGAWVSLRSLQKGDASLQLPRVQLEDAGEYRCELVVTPQKAQGSVWLKVVAQPVSNLSEQVMVKDNKDRHILCTSSRFYPEHINITWKKWTQNDRHFREFSKNITTDHIVKNEDGTFNITSHLRLKPSLEDNGTIYQCVVWHVSLPTIQSLDFQLILHPESEKKTDWLSIGMIVVIIIGLIILLYIFLKTRSVKCWKWCLLKRVCAHVVQLFMTLWSVVCQAPLSMEFSKQEHWNGLPFPSPGAFPNPEIEPKSPAFQVDSLLLEPLGKLEDERHCKQRLLEDKGPSKLELDQMTASSTHQQI</sequence>
<dbReference type="PANTHER" id="PTHR25466">
    <property type="entry name" value="T-LYMPHOCYTE ACTIVATION ANTIGEN"/>
    <property type="match status" value="1"/>
</dbReference>
<feature type="domain" description="Ig-like" evidence="13">
    <location>
        <begin position="152"/>
        <end position="248"/>
    </location>
</feature>
<protein>
    <recommendedName>
        <fullName evidence="13">Ig-like domain-containing protein</fullName>
    </recommendedName>
</protein>